<feature type="compositionally biased region" description="Basic and acidic residues" evidence="1">
    <location>
        <begin position="54"/>
        <end position="69"/>
    </location>
</feature>
<evidence type="ECO:0000313" key="2">
    <source>
        <dbReference type="EMBL" id="GAA3676243.1"/>
    </source>
</evidence>
<evidence type="ECO:0000256" key="1">
    <source>
        <dbReference type="SAM" id="MobiDB-lite"/>
    </source>
</evidence>
<reference evidence="3" key="1">
    <citation type="journal article" date="2019" name="Int. J. Syst. Evol. Microbiol.">
        <title>The Global Catalogue of Microorganisms (GCM) 10K type strain sequencing project: providing services to taxonomists for standard genome sequencing and annotation.</title>
        <authorList>
            <consortium name="The Broad Institute Genomics Platform"/>
            <consortium name="The Broad Institute Genome Sequencing Center for Infectious Disease"/>
            <person name="Wu L."/>
            <person name="Ma J."/>
        </authorList>
    </citation>
    <scope>NUCLEOTIDE SEQUENCE [LARGE SCALE GENOMIC DNA]</scope>
    <source>
        <strain evidence="3">JCM 30742</strain>
    </source>
</reference>
<feature type="region of interest" description="Disordered" evidence="1">
    <location>
        <begin position="113"/>
        <end position="154"/>
    </location>
</feature>
<name>A0ABP7C4K8_9MICC</name>
<feature type="region of interest" description="Disordered" evidence="1">
    <location>
        <begin position="45"/>
        <end position="81"/>
    </location>
</feature>
<keyword evidence="3" id="KW-1185">Reference proteome</keyword>
<accession>A0ABP7C4K8</accession>
<proteinExistence type="predicted"/>
<organism evidence="2 3">
    <name type="scientific">Arthrobacter ginkgonis</name>
    <dbReference type="NCBI Taxonomy" id="1630594"/>
    <lineage>
        <taxon>Bacteria</taxon>
        <taxon>Bacillati</taxon>
        <taxon>Actinomycetota</taxon>
        <taxon>Actinomycetes</taxon>
        <taxon>Micrococcales</taxon>
        <taxon>Micrococcaceae</taxon>
        <taxon>Arthrobacter</taxon>
    </lineage>
</organism>
<comment type="caution">
    <text evidence="2">The sequence shown here is derived from an EMBL/GenBank/DDBJ whole genome shotgun (WGS) entry which is preliminary data.</text>
</comment>
<evidence type="ECO:0000313" key="3">
    <source>
        <dbReference type="Proteomes" id="UP001500752"/>
    </source>
</evidence>
<gene>
    <name evidence="2" type="ORF">GCM10023081_13180</name>
</gene>
<sequence length="154" mass="16161">MHDYRGAVVGCITVSAPRARVQYRGNQAELREAVQKAARQTPVRLGGGAALGGQRRDGLRGDAVERGGDEDAGDHTPAVVPHGSGHADLVLGGLAVVHGVALLAHGRQAGQVLPRSGAGLERDPPPPPPRRRRRTSSGSSWARKTWTEALRPVA</sequence>
<protein>
    <submittedName>
        <fullName evidence="2">Uncharacterized protein</fullName>
    </submittedName>
</protein>
<dbReference type="Proteomes" id="UP001500752">
    <property type="component" value="Unassembled WGS sequence"/>
</dbReference>
<dbReference type="EMBL" id="BAABEO010000009">
    <property type="protein sequence ID" value="GAA3676243.1"/>
    <property type="molecule type" value="Genomic_DNA"/>
</dbReference>